<dbReference type="RefSeq" id="WP_005363583.1">
    <property type="nucleotide sequence ID" value="NZ_DS264286.1"/>
</dbReference>
<evidence type="ECO:0000313" key="2">
    <source>
        <dbReference type="Proteomes" id="UP000006000"/>
    </source>
</evidence>
<accession>A5Z959</accession>
<reference evidence="1 2" key="1">
    <citation type="submission" date="2007-03" db="EMBL/GenBank/DDBJ databases">
        <authorList>
            <person name="Fulton L."/>
            <person name="Clifton S."/>
            <person name="Fulton B."/>
            <person name="Xu J."/>
            <person name="Minx P."/>
            <person name="Pepin K.H."/>
            <person name="Johnson M."/>
            <person name="Thiruvilangam P."/>
            <person name="Bhonagiri V."/>
            <person name="Nash W.E."/>
            <person name="Mardis E.R."/>
            <person name="Wilson R.K."/>
        </authorList>
    </citation>
    <scope>NUCLEOTIDE SEQUENCE [LARGE SCALE GENOMIC DNA]</scope>
    <source>
        <strain evidence="1 2">ATCC 27560</strain>
    </source>
</reference>
<name>A5Z959_9FIRM</name>
<dbReference type="HOGENOM" id="CLU_153286_0_0_9"/>
<dbReference type="STRING" id="411463.EUBVEN_02252"/>
<dbReference type="OrthoDB" id="2056710at2"/>
<evidence type="ECO:0000313" key="1">
    <source>
        <dbReference type="EMBL" id="EDM50303.1"/>
    </source>
</evidence>
<sequence>MINEYWTKKQNIQLQNDCKKYNIPLMVKKEIERVIEILDSNYGMERSKKDYGGCVYLLVSNEEKEHSKILEKYFLDEEDYEFKDILIENEEEIWISETYITSTEYSIIIIYKINK</sequence>
<dbReference type="eggNOG" id="ENOG5033HK1">
    <property type="taxonomic scope" value="Bacteria"/>
</dbReference>
<comment type="caution">
    <text evidence="1">The sequence shown here is derived from an EMBL/GenBank/DDBJ whole genome shotgun (WGS) entry which is preliminary data.</text>
</comment>
<reference evidence="1 2" key="2">
    <citation type="submission" date="2007-04" db="EMBL/GenBank/DDBJ databases">
        <title>Draft genome sequence of Eubacterium ventriosum (ATCC 27560).</title>
        <authorList>
            <person name="Sudarsanam P."/>
            <person name="Ley R."/>
            <person name="Guruge J."/>
            <person name="Turnbaugh P.J."/>
            <person name="Mahowald M."/>
            <person name="Liep D."/>
            <person name="Gordon J."/>
        </authorList>
    </citation>
    <scope>NUCLEOTIDE SEQUENCE [LARGE SCALE GENOMIC DNA]</scope>
    <source>
        <strain evidence="1 2">ATCC 27560</strain>
    </source>
</reference>
<organism evidence="1 2">
    <name type="scientific">Eubacterium ventriosum ATCC 27560</name>
    <dbReference type="NCBI Taxonomy" id="411463"/>
    <lineage>
        <taxon>Bacteria</taxon>
        <taxon>Bacillati</taxon>
        <taxon>Bacillota</taxon>
        <taxon>Clostridia</taxon>
        <taxon>Eubacteriales</taxon>
        <taxon>Eubacteriaceae</taxon>
        <taxon>Eubacterium</taxon>
    </lineage>
</organism>
<dbReference type="AlphaFoldDB" id="A5Z959"/>
<proteinExistence type="predicted"/>
<dbReference type="Proteomes" id="UP000006000">
    <property type="component" value="Unassembled WGS sequence"/>
</dbReference>
<protein>
    <submittedName>
        <fullName evidence="1">Uncharacterized protein</fullName>
    </submittedName>
</protein>
<dbReference type="EMBL" id="AAVL02000037">
    <property type="protein sequence ID" value="EDM50303.1"/>
    <property type="molecule type" value="Genomic_DNA"/>
</dbReference>
<gene>
    <name evidence="1" type="ORF">EUBVEN_02252</name>
</gene>